<name>A0A6G0X2R1_9STRA</name>
<keyword evidence="1" id="KW-0479">Metal-binding</keyword>
<dbReference type="Gene3D" id="3.30.60.90">
    <property type="match status" value="1"/>
</dbReference>
<proteinExistence type="predicted"/>
<dbReference type="InterPro" id="IPR008974">
    <property type="entry name" value="TRAF-like"/>
</dbReference>
<dbReference type="InterPro" id="IPR036047">
    <property type="entry name" value="F-box-like_dom_sf"/>
</dbReference>
<evidence type="ECO:0000256" key="3">
    <source>
        <dbReference type="ARBA" id="ARBA00022833"/>
    </source>
</evidence>
<dbReference type="PROSITE" id="PS01357">
    <property type="entry name" value="ZF_ZZ_1"/>
    <property type="match status" value="1"/>
</dbReference>
<feature type="domain" description="ZZ-type" evidence="4">
    <location>
        <begin position="512"/>
        <end position="539"/>
    </location>
</feature>
<dbReference type="GO" id="GO:0008270">
    <property type="term" value="F:zinc ion binding"/>
    <property type="evidence" value="ECO:0007669"/>
    <property type="project" value="UniProtKB-KW"/>
</dbReference>
<dbReference type="Proteomes" id="UP000481153">
    <property type="component" value="Unassembled WGS sequence"/>
</dbReference>
<dbReference type="VEuPathDB" id="FungiDB:AeMF1_008485"/>
<dbReference type="Gene3D" id="1.20.1280.50">
    <property type="match status" value="1"/>
</dbReference>
<keyword evidence="6" id="KW-1185">Reference proteome</keyword>
<dbReference type="Pfam" id="PF00569">
    <property type="entry name" value="ZZ"/>
    <property type="match status" value="1"/>
</dbReference>
<dbReference type="SUPFAM" id="SSF81383">
    <property type="entry name" value="F-box domain"/>
    <property type="match status" value="1"/>
</dbReference>
<dbReference type="AlphaFoldDB" id="A0A6G0X2R1"/>
<reference evidence="5 6" key="1">
    <citation type="submission" date="2019-07" db="EMBL/GenBank/DDBJ databases">
        <title>Genomics analysis of Aphanomyces spp. identifies a new class of oomycete effector associated with host adaptation.</title>
        <authorList>
            <person name="Gaulin E."/>
        </authorList>
    </citation>
    <scope>NUCLEOTIDE SEQUENCE [LARGE SCALE GENOMIC DNA]</scope>
    <source>
        <strain evidence="5 6">ATCC 201684</strain>
    </source>
</reference>
<gene>
    <name evidence="5" type="ORF">Ae201684_008995</name>
</gene>
<evidence type="ECO:0000259" key="4">
    <source>
        <dbReference type="PROSITE" id="PS01357"/>
    </source>
</evidence>
<evidence type="ECO:0000313" key="6">
    <source>
        <dbReference type="Proteomes" id="UP000481153"/>
    </source>
</evidence>
<organism evidence="5 6">
    <name type="scientific">Aphanomyces euteiches</name>
    <dbReference type="NCBI Taxonomy" id="100861"/>
    <lineage>
        <taxon>Eukaryota</taxon>
        <taxon>Sar</taxon>
        <taxon>Stramenopiles</taxon>
        <taxon>Oomycota</taxon>
        <taxon>Saprolegniomycetes</taxon>
        <taxon>Saprolegniales</taxon>
        <taxon>Verrucalvaceae</taxon>
        <taxon>Aphanomyces</taxon>
    </lineage>
</organism>
<evidence type="ECO:0000256" key="1">
    <source>
        <dbReference type="ARBA" id="ARBA00022723"/>
    </source>
</evidence>
<sequence>MSQKNDENTGSGTSLPGELVTLAMGFLDGPSLVACTSVNRLWNIQTHQSHLWEGVCLAKWPSLRSRGLPQIVSADDYDLVRLYGGSWKTCFLRNHQLNHTAVLTMKVPHSDLTTRSHRIPSEIILLDDYSFVIDVYAFDSAGSEVDGDREIAIFLRIVGDGGEKISCCAFTIVVDHPTDPSKSKLGHSWLQKLQHTRFDDMHGQMGWNNFSNLSDLKSNGFFDGHDDLSVSASIRLVPLSLHIYTDESFIQPEGFGLGSPSAMVDVPMCSTVKQIRDAVANNFPQLESPEEVDLWWFTLEDTVRQRSLIPQDDPDLALSVCGIPRFDSFYLDTYSMAHLYLDPSCEGSFVFIKVLDRQSGKLHCVGRLSLRHYSTPAAIFDHLSGLHPGVSRWLAVKENLPMLSAGNLVAVEGDLAQSDILICAEWHVNELEEDWRRDVARHLRRHLEQRWDQATVLLNQPLRHLTLSDLLTVGRSLDFHSHQILHAFNQCKKDARLTLAYMMEGRHLWQYCDMCGAVDFQGMRYRCTVCVEFDICDACHGKSLSRQL</sequence>
<dbReference type="EMBL" id="VJMJ01000117">
    <property type="protein sequence ID" value="KAF0734126.1"/>
    <property type="molecule type" value="Genomic_DNA"/>
</dbReference>
<dbReference type="SUPFAM" id="SSF57850">
    <property type="entry name" value="RING/U-box"/>
    <property type="match status" value="1"/>
</dbReference>
<keyword evidence="3" id="KW-0862">Zinc</keyword>
<evidence type="ECO:0000256" key="2">
    <source>
        <dbReference type="ARBA" id="ARBA00022771"/>
    </source>
</evidence>
<dbReference type="Gene3D" id="2.60.210.10">
    <property type="entry name" value="Apoptosis, Tumor Necrosis Factor Receptor Associated Protein 2, Chain A"/>
    <property type="match status" value="1"/>
</dbReference>
<protein>
    <recommendedName>
        <fullName evidence="4">ZZ-type domain-containing protein</fullName>
    </recommendedName>
</protein>
<comment type="caution">
    <text evidence="5">The sequence shown here is derived from an EMBL/GenBank/DDBJ whole genome shotgun (WGS) entry which is preliminary data.</text>
</comment>
<evidence type="ECO:0000313" key="5">
    <source>
        <dbReference type="EMBL" id="KAF0734126.1"/>
    </source>
</evidence>
<accession>A0A6G0X2R1</accession>
<dbReference type="InterPro" id="IPR000433">
    <property type="entry name" value="Znf_ZZ"/>
</dbReference>
<dbReference type="SUPFAM" id="SSF49599">
    <property type="entry name" value="TRAF domain-like"/>
    <property type="match status" value="1"/>
</dbReference>
<dbReference type="InterPro" id="IPR043145">
    <property type="entry name" value="Znf_ZZ_sf"/>
</dbReference>
<keyword evidence="2" id="KW-0863">Zinc-finger</keyword>